<feature type="compositionally biased region" description="Basic and acidic residues" evidence="1">
    <location>
        <begin position="194"/>
        <end position="209"/>
    </location>
</feature>
<feature type="compositionally biased region" description="Basic residues" evidence="1">
    <location>
        <begin position="356"/>
        <end position="367"/>
    </location>
</feature>
<evidence type="ECO:0000256" key="1">
    <source>
        <dbReference type="SAM" id="MobiDB-lite"/>
    </source>
</evidence>
<organism evidence="2 3">
    <name type="scientific">Liparis tanakae</name>
    <name type="common">Tanaka's snailfish</name>
    <dbReference type="NCBI Taxonomy" id="230148"/>
    <lineage>
        <taxon>Eukaryota</taxon>
        <taxon>Metazoa</taxon>
        <taxon>Chordata</taxon>
        <taxon>Craniata</taxon>
        <taxon>Vertebrata</taxon>
        <taxon>Euteleostomi</taxon>
        <taxon>Actinopterygii</taxon>
        <taxon>Neopterygii</taxon>
        <taxon>Teleostei</taxon>
        <taxon>Neoteleostei</taxon>
        <taxon>Acanthomorphata</taxon>
        <taxon>Eupercaria</taxon>
        <taxon>Perciformes</taxon>
        <taxon>Cottioidei</taxon>
        <taxon>Cottales</taxon>
        <taxon>Liparidae</taxon>
        <taxon>Liparis</taxon>
    </lineage>
</organism>
<sequence length="381" mass="40639">MDLKGPEGTRMDLKGPGWTLRDLKGPEGTWMDLMGPEGAWVDPKLRVVTSMSTPLHTRPYRDNRKWARRCLQEHSLKADSLEVFEGAGLLGGRGRLLVVLQHLVDVGLRVEGVASPGGQDGRLRAEGHRDIIRTLRLSLSRCLRRPEEAEPEQKAFSRRQMPTTGGRKEPRGSQTSTCDSTGRRSSSQQRRAAPRHERSSITLQRHDYTTGRTAKYRSVSVGVKPGRVVVLSRPAAVTLAVAVVGSGVAVVQVSGLGGRRVLEALGGPGGRLVLEALGGPGGLLVLEALGELGGLGGLGGLGRLLVLEALGGLGGLGLRGVRGFAPGAAVSAGDGTEILQREKKKKIITRHPRFPIRHGNHRRRRPSARCIGGAADGAVKP</sequence>
<accession>A0A4Z2FRP0</accession>
<name>A0A4Z2FRP0_9TELE</name>
<feature type="compositionally biased region" description="Basic and acidic residues" evidence="1">
    <location>
        <begin position="146"/>
        <end position="155"/>
    </location>
</feature>
<gene>
    <name evidence="2" type="ORF">EYF80_045985</name>
</gene>
<feature type="region of interest" description="Disordered" evidence="1">
    <location>
        <begin position="146"/>
        <end position="209"/>
    </location>
</feature>
<dbReference type="Proteomes" id="UP000314294">
    <property type="component" value="Unassembled WGS sequence"/>
</dbReference>
<dbReference type="AlphaFoldDB" id="A0A4Z2FRP0"/>
<proteinExistence type="predicted"/>
<reference evidence="2 3" key="1">
    <citation type="submission" date="2019-03" db="EMBL/GenBank/DDBJ databases">
        <title>First draft genome of Liparis tanakae, snailfish: a comprehensive survey of snailfish specific genes.</title>
        <authorList>
            <person name="Kim W."/>
            <person name="Song I."/>
            <person name="Jeong J.-H."/>
            <person name="Kim D."/>
            <person name="Kim S."/>
            <person name="Ryu S."/>
            <person name="Song J.Y."/>
            <person name="Lee S.K."/>
        </authorList>
    </citation>
    <scope>NUCLEOTIDE SEQUENCE [LARGE SCALE GENOMIC DNA]</scope>
    <source>
        <tissue evidence="2">Muscle</tissue>
    </source>
</reference>
<comment type="caution">
    <text evidence="2">The sequence shown here is derived from an EMBL/GenBank/DDBJ whole genome shotgun (WGS) entry which is preliminary data.</text>
</comment>
<protein>
    <submittedName>
        <fullName evidence="2">Uncharacterized protein</fullName>
    </submittedName>
</protein>
<evidence type="ECO:0000313" key="2">
    <source>
        <dbReference type="EMBL" id="TNN43819.1"/>
    </source>
</evidence>
<evidence type="ECO:0000313" key="3">
    <source>
        <dbReference type="Proteomes" id="UP000314294"/>
    </source>
</evidence>
<feature type="region of interest" description="Disordered" evidence="1">
    <location>
        <begin position="356"/>
        <end position="381"/>
    </location>
</feature>
<dbReference type="EMBL" id="SRLO01000943">
    <property type="protein sequence ID" value="TNN43819.1"/>
    <property type="molecule type" value="Genomic_DNA"/>
</dbReference>
<keyword evidence="3" id="KW-1185">Reference proteome</keyword>